<accession>A0ABT5QR26</accession>
<dbReference type="Pfam" id="PF11749">
    <property type="entry name" value="DUF3305"/>
    <property type="match status" value="1"/>
</dbReference>
<reference evidence="1" key="1">
    <citation type="submission" date="2021-12" db="EMBL/GenBank/DDBJ databases">
        <title>Enterovibrio ZSDZ35 sp. nov. and Enterovibrio ZSDZ42 sp. nov., isolated from coastal seawater in Qingdao.</title>
        <authorList>
            <person name="Zhang P."/>
        </authorList>
    </citation>
    <scope>NUCLEOTIDE SEQUENCE</scope>
    <source>
        <strain evidence="1">ZSDZ35</strain>
    </source>
</reference>
<sequence length="151" mass="17260">MTEVIKSPNQWLIQYELVNEDVEVGRWMTTRRTLGRLNLPTQESEVEEGLPSLLLTLYRDERTDYRFNLSSSDPHLFFIFEVKEDESVVPLRVSASQTIAATHLDGDYLVLSVTIPLAVQAWMEAFIGRHGELIEEPKKKRKKGAGRASGR</sequence>
<proteinExistence type="predicted"/>
<organism evidence="1 2">
    <name type="scientific">Enterovibrio qingdaonensis</name>
    <dbReference type="NCBI Taxonomy" id="2899818"/>
    <lineage>
        <taxon>Bacteria</taxon>
        <taxon>Pseudomonadati</taxon>
        <taxon>Pseudomonadota</taxon>
        <taxon>Gammaproteobacteria</taxon>
        <taxon>Vibrionales</taxon>
        <taxon>Vibrionaceae</taxon>
        <taxon>Enterovibrio</taxon>
    </lineage>
</organism>
<name>A0ABT5QR26_9GAMM</name>
<dbReference type="Proteomes" id="UP001149821">
    <property type="component" value="Unassembled WGS sequence"/>
</dbReference>
<gene>
    <name evidence="1" type="ORF">LRP49_17900</name>
</gene>
<dbReference type="RefSeq" id="WP_274143673.1">
    <property type="nucleotide sequence ID" value="NZ_JAJUBB010000015.1"/>
</dbReference>
<keyword evidence="2" id="KW-1185">Reference proteome</keyword>
<dbReference type="InterPro" id="IPR021736">
    <property type="entry name" value="DUF3305"/>
</dbReference>
<evidence type="ECO:0000313" key="1">
    <source>
        <dbReference type="EMBL" id="MDD1783044.1"/>
    </source>
</evidence>
<protein>
    <submittedName>
        <fullName evidence="1">DUF3305 domain-containing protein</fullName>
    </submittedName>
</protein>
<comment type="caution">
    <text evidence="1">The sequence shown here is derived from an EMBL/GenBank/DDBJ whole genome shotgun (WGS) entry which is preliminary data.</text>
</comment>
<dbReference type="EMBL" id="JAJUBB010000015">
    <property type="protein sequence ID" value="MDD1783044.1"/>
    <property type="molecule type" value="Genomic_DNA"/>
</dbReference>
<evidence type="ECO:0000313" key="2">
    <source>
        <dbReference type="Proteomes" id="UP001149821"/>
    </source>
</evidence>